<dbReference type="InterPro" id="IPR011006">
    <property type="entry name" value="CheY-like_superfamily"/>
</dbReference>
<organism evidence="8">
    <name type="scientific">candidate division WOR-3 bacterium</name>
    <dbReference type="NCBI Taxonomy" id="2052148"/>
    <lineage>
        <taxon>Bacteria</taxon>
        <taxon>Bacteria division WOR-3</taxon>
    </lineage>
</organism>
<dbReference type="PANTHER" id="PTHR44591">
    <property type="entry name" value="STRESS RESPONSE REGULATOR PROTEIN 1"/>
    <property type="match status" value="1"/>
</dbReference>
<dbReference type="Gene3D" id="3.40.50.2300">
    <property type="match status" value="1"/>
</dbReference>
<comment type="caution">
    <text evidence="8">The sequence shown here is derived from an EMBL/GenBank/DDBJ whole genome shotgun (WGS) entry which is preliminary data.</text>
</comment>
<keyword evidence="5" id="KW-0804">Transcription</keyword>
<dbReference type="GO" id="GO:0000160">
    <property type="term" value="P:phosphorelay signal transduction system"/>
    <property type="evidence" value="ECO:0007669"/>
    <property type="project" value="UniProtKB-KW"/>
</dbReference>
<evidence type="ECO:0000256" key="3">
    <source>
        <dbReference type="ARBA" id="ARBA00023015"/>
    </source>
</evidence>
<dbReference type="SMART" id="SM00448">
    <property type="entry name" value="REC"/>
    <property type="match status" value="1"/>
</dbReference>
<evidence type="ECO:0000256" key="2">
    <source>
        <dbReference type="ARBA" id="ARBA00023012"/>
    </source>
</evidence>
<dbReference type="Pfam" id="PF00072">
    <property type="entry name" value="Response_reg"/>
    <property type="match status" value="1"/>
</dbReference>
<keyword evidence="2" id="KW-0902">Two-component regulatory system</keyword>
<evidence type="ECO:0000256" key="6">
    <source>
        <dbReference type="PROSITE-ProRule" id="PRU00169"/>
    </source>
</evidence>
<dbReference type="InterPro" id="IPR001789">
    <property type="entry name" value="Sig_transdc_resp-reg_receiver"/>
</dbReference>
<protein>
    <submittedName>
        <fullName evidence="8">Response regulator</fullName>
    </submittedName>
</protein>
<evidence type="ECO:0000256" key="5">
    <source>
        <dbReference type="ARBA" id="ARBA00023163"/>
    </source>
</evidence>
<dbReference type="SUPFAM" id="SSF52172">
    <property type="entry name" value="CheY-like"/>
    <property type="match status" value="1"/>
</dbReference>
<dbReference type="AlphaFoldDB" id="A0A7C6A8N7"/>
<evidence type="ECO:0000259" key="7">
    <source>
        <dbReference type="PROSITE" id="PS50110"/>
    </source>
</evidence>
<reference evidence="8" key="1">
    <citation type="journal article" date="2020" name="mSystems">
        <title>Genome- and Community-Level Interaction Insights into Carbon Utilization and Element Cycling Functions of Hydrothermarchaeota in Hydrothermal Sediment.</title>
        <authorList>
            <person name="Zhou Z."/>
            <person name="Liu Y."/>
            <person name="Xu W."/>
            <person name="Pan J."/>
            <person name="Luo Z.H."/>
            <person name="Li M."/>
        </authorList>
    </citation>
    <scope>NUCLEOTIDE SEQUENCE [LARGE SCALE GENOMIC DNA]</scope>
    <source>
        <strain evidence="8">SpSt-876</strain>
    </source>
</reference>
<dbReference type="GO" id="GO:0003677">
    <property type="term" value="F:DNA binding"/>
    <property type="evidence" value="ECO:0007669"/>
    <property type="project" value="UniProtKB-KW"/>
</dbReference>
<keyword evidence="3" id="KW-0805">Transcription regulation</keyword>
<dbReference type="InterPro" id="IPR050595">
    <property type="entry name" value="Bact_response_regulator"/>
</dbReference>
<feature type="domain" description="Response regulatory" evidence="7">
    <location>
        <begin position="5"/>
        <end position="121"/>
    </location>
</feature>
<sequence>MDKKRILLVDDEPEMLEVNSVLLQSYGYEILQAKDGLAALEMINHNPPDLILLDLMIPGIDGIQLCALLKHNKNLKKIPILVLSARFSEDDKKTAKTAGADGYITKPFEPQTLLAKIEELLASPSACPVKSR</sequence>
<keyword evidence="4" id="KW-0238">DNA-binding</keyword>
<evidence type="ECO:0000256" key="1">
    <source>
        <dbReference type="ARBA" id="ARBA00022553"/>
    </source>
</evidence>
<evidence type="ECO:0000256" key="4">
    <source>
        <dbReference type="ARBA" id="ARBA00023125"/>
    </source>
</evidence>
<keyword evidence="1 6" id="KW-0597">Phosphoprotein</keyword>
<evidence type="ECO:0000313" key="8">
    <source>
        <dbReference type="EMBL" id="HHS51905.1"/>
    </source>
</evidence>
<dbReference type="EMBL" id="DTLI01000087">
    <property type="protein sequence ID" value="HHS51905.1"/>
    <property type="molecule type" value="Genomic_DNA"/>
</dbReference>
<feature type="modified residue" description="4-aspartylphosphate" evidence="6">
    <location>
        <position position="54"/>
    </location>
</feature>
<dbReference type="PANTHER" id="PTHR44591:SF3">
    <property type="entry name" value="RESPONSE REGULATORY DOMAIN-CONTAINING PROTEIN"/>
    <property type="match status" value="1"/>
</dbReference>
<name>A0A7C6A8N7_UNCW3</name>
<dbReference type="PROSITE" id="PS50110">
    <property type="entry name" value="RESPONSE_REGULATORY"/>
    <property type="match status" value="1"/>
</dbReference>
<dbReference type="FunFam" id="3.40.50.2300:FF:000001">
    <property type="entry name" value="DNA-binding response regulator PhoB"/>
    <property type="match status" value="1"/>
</dbReference>
<accession>A0A7C6A8N7</accession>
<proteinExistence type="predicted"/>
<gene>
    <name evidence="8" type="ORF">ENW73_03425</name>
</gene>